<dbReference type="EMBL" id="PKMF04000312">
    <property type="protein sequence ID" value="KAK7838173.1"/>
    <property type="molecule type" value="Genomic_DNA"/>
</dbReference>
<evidence type="ECO:0000313" key="2">
    <source>
        <dbReference type="Proteomes" id="UP000237347"/>
    </source>
</evidence>
<name>A0AAW0KFI6_QUESU</name>
<protein>
    <submittedName>
        <fullName evidence="1">Uncharacterized protein</fullName>
    </submittedName>
</protein>
<gene>
    <name evidence="1" type="ORF">CFP56_020214</name>
</gene>
<organism evidence="1 2">
    <name type="scientific">Quercus suber</name>
    <name type="common">Cork oak</name>
    <dbReference type="NCBI Taxonomy" id="58331"/>
    <lineage>
        <taxon>Eukaryota</taxon>
        <taxon>Viridiplantae</taxon>
        <taxon>Streptophyta</taxon>
        <taxon>Embryophyta</taxon>
        <taxon>Tracheophyta</taxon>
        <taxon>Spermatophyta</taxon>
        <taxon>Magnoliopsida</taxon>
        <taxon>eudicotyledons</taxon>
        <taxon>Gunneridae</taxon>
        <taxon>Pentapetalae</taxon>
        <taxon>rosids</taxon>
        <taxon>fabids</taxon>
        <taxon>Fagales</taxon>
        <taxon>Fagaceae</taxon>
        <taxon>Quercus</taxon>
    </lineage>
</organism>
<keyword evidence="2" id="KW-1185">Reference proteome</keyword>
<proteinExistence type="predicted"/>
<evidence type="ECO:0000313" key="1">
    <source>
        <dbReference type="EMBL" id="KAK7838173.1"/>
    </source>
</evidence>
<comment type="caution">
    <text evidence="1">The sequence shown here is derived from an EMBL/GenBank/DDBJ whole genome shotgun (WGS) entry which is preliminary data.</text>
</comment>
<accession>A0AAW0KFI6</accession>
<reference evidence="1 2" key="1">
    <citation type="journal article" date="2018" name="Sci. Data">
        <title>The draft genome sequence of cork oak.</title>
        <authorList>
            <person name="Ramos A.M."/>
            <person name="Usie A."/>
            <person name="Barbosa P."/>
            <person name="Barros P.M."/>
            <person name="Capote T."/>
            <person name="Chaves I."/>
            <person name="Simoes F."/>
            <person name="Abreu I."/>
            <person name="Carrasquinho I."/>
            <person name="Faro C."/>
            <person name="Guimaraes J.B."/>
            <person name="Mendonca D."/>
            <person name="Nobrega F."/>
            <person name="Rodrigues L."/>
            <person name="Saibo N.J.M."/>
            <person name="Varela M.C."/>
            <person name="Egas C."/>
            <person name="Matos J."/>
            <person name="Miguel C.M."/>
            <person name="Oliveira M.M."/>
            <person name="Ricardo C.P."/>
            <person name="Goncalves S."/>
        </authorList>
    </citation>
    <scope>NUCLEOTIDE SEQUENCE [LARGE SCALE GENOMIC DNA]</scope>
    <source>
        <strain evidence="2">cv. HL8</strain>
    </source>
</reference>
<sequence>MVELKKGRNKRLELQSFNNPMDVDDYMQTIGSKSQNLGLEERIQKLEKLLGLKTDEYRDAGKNQRQEIQWLVI</sequence>
<dbReference type="AlphaFoldDB" id="A0AAW0KFI6"/>
<dbReference type="Proteomes" id="UP000237347">
    <property type="component" value="Unassembled WGS sequence"/>
</dbReference>